<dbReference type="EMBL" id="WJIE01000003">
    <property type="protein sequence ID" value="MRG92768.1"/>
    <property type="molecule type" value="Genomic_DNA"/>
</dbReference>
<evidence type="ECO:0000256" key="1">
    <source>
        <dbReference type="SAM" id="MobiDB-lite"/>
    </source>
</evidence>
<proteinExistence type="predicted"/>
<reference evidence="3 4" key="1">
    <citation type="submission" date="2019-10" db="EMBL/GenBank/DDBJ databases">
        <title>A soil myxobacterium in the family Polyangiaceae.</title>
        <authorList>
            <person name="Li Y."/>
            <person name="Wang J."/>
        </authorList>
    </citation>
    <scope>NUCLEOTIDE SEQUENCE [LARGE SCALE GENOMIC DNA]</scope>
    <source>
        <strain evidence="3 4">DSM 14734</strain>
    </source>
</reference>
<feature type="domain" description="PHA accumulation regulator DNA-binding N-terminal" evidence="2">
    <location>
        <begin position="38"/>
        <end position="95"/>
    </location>
</feature>
<gene>
    <name evidence="3" type="ORF">GF068_12635</name>
</gene>
<organism evidence="3 4">
    <name type="scientific">Polyangium spumosum</name>
    <dbReference type="NCBI Taxonomy" id="889282"/>
    <lineage>
        <taxon>Bacteria</taxon>
        <taxon>Pseudomonadati</taxon>
        <taxon>Myxococcota</taxon>
        <taxon>Polyangia</taxon>
        <taxon>Polyangiales</taxon>
        <taxon>Polyangiaceae</taxon>
        <taxon>Polyangium</taxon>
    </lineage>
</organism>
<protein>
    <recommendedName>
        <fullName evidence="2">PHA accumulation regulator DNA-binding N-terminal domain-containing protein</fullName>
    </recommendedName>
</protein>
<evidence type="ECO:0000313" key="3">
    <source>
        <dbReference type="EMBL" id="MRG92768.1"/>
    </source>
</evidence>
<dbReference type="Proteomes" id="UP000440224">
    <property type="component" value="Unassembled WGS sequence"/>
</dbReference>
<name>A0A6N7PL61_9BACT</name>
<dbReference type="Pfam" id="PF07879">
    <property type="entry name" value="PHB_acc_N"/>
    <property type="match status" value="1"/>
</dbReference>
<evidence type="ECO:0000313" key="4">
    <source>
        <dbReference type="Proteomes" id="UP000440224"/>
    </source>
</evidence>
<sequence length="218" mass="24269">MPPCVAKPRARWNGSRALLRRNNPLRSGRSECTTVPMVVKKYGNRRLYDTEASRYVTLEEVEARVRRGDDVEVVDAKTGRDLTQATLAQIILESRGAARLLPVPLLRQLIRMGDDALAEFFERTVIWALDIYLLAKKGARVFPIGPLGALPLLNAMLSAGRSTPWTSPRDPEPEELAPPPDLGGAVNLSDARDDQAEEIAALRRELDELKRIVAKKRP</sequence>
<accession>A0A6N7PL61</accession>
<dbReference type="AlphaFoldDB" id="A0A6N7PL61"/>
<evidence type="ECO:0000259" key="2">
    <source>
        <dbReference type="Pfam" id="PF07879"/>
    </source>
</evidence>
<feature type="region of interest" description="Disordered" evidence="1">
    <location>
        <begin position="161"/>
        <end position="188"/>
    </location>
</feature>
<dbReference type="OrthoDB" id="9795345at2"/>
<comment type="caution">
    <text evidence="3">The sequence shown here is derived from an EMBL/GenBank/DDBJ whole genome shotgun (WGS) entry which is preliminary data.</text>
</comment>
<dbReference type="InterPro" id="IPR012909">
    <property type="entry name" value="PHA_DNA-bd_N"/>
</dbReference>
<keyword evidence="4" id="KW-1185">Reference proteome</keyword>